<feature type="compositionally biased region" description="Polar residues" evidence="6">
    <location>
        <begin position="827"/>
        <end position="843"/>
    </location>
</feature>
<name>A0A0B7B7J2_9EUPU</name>
<dbReference type="EMBL" id="HACG01042002">
    <property type="protein sequence ID" value="CEK88867.1"/>
    <property type="molecule type" value="Transcribed_RNA"/>
</dbReference>
<evidence type="ECO:0000256" key="6">
    <source>
        <dbReference type="SAM" id="MobiDB-lite"/>
    </source>
</evidence>
<keyword evidence="4" id="KW-0810">Translation regulation</keyword>
<dbReference type="SMART" id="SM00544">
    <property type="entry name" value="MA3"/>
    <property type="match status" value="1"/>
</dbReference>
<dbReference type="Pfam" id="PF02020">
    <property type="entry name" value="W2"/>
    <property type="match status" value="1"/>
</dbReference>
<evidence type="ECO:0000256" key="3">
    <source>
        <dbReference type="ARBA" id="ARBA00022553"/>
    </source>
</evidence>
<feature type="region of interest" description="Disordered" evidence="6">
    <location>
        <begin position="266"/>
        <end position="499"/>
    </location>
</feature>
<feature type="region of interest" description="Disordered" evidence="6">
    <location>
        <begin position="597"/>
        <end position="682"/>
    </location>
</feature>
<feature type="compositionally biased region" description="Basic and acidic residues" evidence="6">
    <location>
        <begin position="450"/>
        <end position="463"/>
    </location>
</feature>
<feature type="compositionally biased region" description="Polar residues" evidence="6">
    <location>
        <begin position="372"/>
        <end position="381"/>
    </location>
</feature>
<feature type="compositionally biased region" description="Polar residues" evidence="6">
    <location>
        <begin position="1"/>
        <end position="27"/>
    </location>
</feature>
<keyword evidence="5" id="KW-0648">Protein biosynthesis</keyword>
<evidence type="ECO:0000256" key="4">
    <source>
        <dbReference type="ARBA" id="ARBA00022845"/>
    </source>
</evidence>
<evidence type="ECO:0000313" key="9">
    <source>
        <dbReference type="EMBL" id="CEK88867.1"/>
    </source>
</evidence>
<feature type="compositionally biased region" description="Basic and acidic residues" evidence="6">
    <location>
        <begin position="236"/>
        <end position="252"/>
    </location>
</feature>
<feature type="region of interest" description="Disordered" evidence="6">
    <location>
        <begin position="784"/>
        <end position="843"/>
    </location>
</feature>
<feature type="compositionally biased region" description="Polar residues" evidence="6">
    <location>
        <begin position="68"/>
        <end position="77"/>
    </location>
</feature>
<evidence type="ECO:0000259" key="7">
    <source>
        <dbReference type="PROSITE" id="PS51363"/>
    </source>
</evidence>
<feature type="compositionally biased region" description="Polar residues" evidence="6">
    <location>
        <begin position="1392"/>
        <end position="1404"/>
    </location>
</feature>
<gene>
    <name evidence="9" type="primary">ORF167508</name>
</gene>
<feature type="compositionally biased region" description="Basic and acidic residues" evidence="6">
    <location>
        <begin position="882"/>
        <end position="892"/>
    </location>
</feature>
<evidence type="ECO:0000259" key="8">
    <source>
        <dbReference type="PROSITE" id="PS51366"/>
    </source>
</evidence>
<feature type="compositionally biased region" description="Polar residues" evidence="6">
    <location>
        <begin position="271"/>
        <end position="280"/>
    </location>
</feature>
<dbReference type="Gene3D" id="1.25.40.180">
    <property type="match status" value="3"/>
</dbReference>
<dbReference type="GO" id="GO:0006417">
    <property type="term" value="P:regulation of translation"/>
    <property type="evidence" value="ECO:0007669"/>
    <property type="project" value="UniProtKB-KW"/>
</dbReference>
<dbReference type="GO" id="GO:0003743">
    <property type="term" value="F:translation initiation factor activity"/>
    <property type="evidence" value="ECO:0007669"/>
    <property type="project" value="UniProtKB-KW"/>
</dbReference>
<feature type="compositionally biased region" description="Low complexity" evidence="6">
    <location>
        <begin position="382"/>
        <end position="407"/>
    </location>
</feature>
<feature type="compositionally biased region" description="Polar residues" evidence="6">
    <location>
        <begin position="784"/>
        <end position="809"/>
    </location>
</feature>
<evidence type="ECO:0000256" key="1">
    <source>
        <dbReference type="ARBA" id="ARBA00005775"/>
    </source>
</evidence>
<dbReference type="GO" id="GO:0016281">
    <property type="term" value="C:eukaryotic translation initiation factor 4F complex"/>
    <property type="evidence" value="ECO:0007669"/>
    <property type="project" value="TreeGrafter"/>
</dbReference>
<dbReference type="InterPro" id="IPR003891">
    <property type="entry name" value="Initiation_fac_eIF4g_MI"/>
</dbReference>
<accession>A0A0B7B7J2</accession>
<feature type="region of interest" description="Disordered" evidence="6">
    <location>
        <begin position="993"/>
        <end position="1016"/>
    </location>
</feature>
<feature type="region of interest" description="Disordered" evidence="6">
    <location>
        <begin position="1"/>
        <end position="52"/>
    </location>
</feature>
<feature type="compositionally biased region" description="Basic and acidic residues" evidence="6">
    <location>
        <begin position="1454"/>
        <end position="1473"/>
    </location>
</feature>
<dbReference type="SMART" id="SM00515">
    <property type="entry name" value="eIF5C"/>
    <property type="match status" value="1"/>
</dbReference>
<organism evidence="9">
    <name type="scientific">Arion vulgaris</name>
    <dbReference type="NCBI Taxonomy" id="1028688"/>
    <lineage>
        <taxon>Eukaryota</taxon>
        <taxon>Metazoa</taxon>
        <taxon>Spiralia</taxon>
        <taxon>Lophotrochozoa</taxon>
        <taxon>Mollusca</taxon>
        <taxon>Gastropoda</taxon>
        <taxon>Heterobranchia</taxon>
        <taxon>Euthyneura</taxon>
        <taxon>Panpulmonata</taxon>
        <taxon>Eupulmonata</taxon>
        <taxon>Stylommatophora</taxon>
        <taxon>Helicina</taxon>
        <taxon>Arionoidea</taxon>
        <taxon>Arionidae</taxon>
        <taxon>Arion</taxon>
    </lineage>
</organism>
<feature type="compositionally biased region" description="Polar residues" evidence="6">
    <location>
        <begin position="597"/>
        <end position="641"/>
    </location>
</feature>
<dbReference type="CDD" id="cd11559">
    <property type="entry name" value="W2_eIF4G1_like"/>
    <property type="match status" value="1"/>
</dbReference>
<keyword evidence="3" id="KW-0597">Phosphoprotein</keyword>
<feature type="region of interest" description="Disordered" evidence="6">
    <location>
        <begin position="1280"/>
        <end position="1318"/>
    </location>
</feature>
<dbReference type="InterPro" id="IPR003890">
    <property type="entry name" value="MIF4G-like_typ-3"/>
</dbReference>
<dbReference type="InterPro" id="IPR003307">
    <property type="entry name" value="W2_domain"/>
</dbReference>
<feature type="region of interest" description="Disordered" evidence="6">
    <location>
        <begin position="864"/>
        <end position="892"/>
    </location>
</feature>
<feature type="compositionally biased region" description="Polar residues" evidence="6">
    <location>
        <begin position="289"/>
        <end position="302"/>
    </location>
</feature>
<dbReference type="Pfam" id="PF02847">
    <property type="entry name" value="MA3"/>
    <property type="match status" value="1"/>
</dbReference>
<evidence type="ECO:0008006" key="10">
    <source>
        <dbReference type="Google" id="ProtNLM"/>
    </source>
</evidence>
<feature type="domain" description="MI" evidence="8">
    <location>
        <begin position="1517"/>
        <end position="1639"/>
    </location>
</feature>
<dbReference type="GO" id="GO:0003729">
    <property type="term" value="F:mRNA binding"/>
    <property type="evidence" value="ECO:0007669"/>
    <property type="project" value="TreeGrafter"/>
</dbReference>
<feature type="region of interest" description="Disordered" evidence="6">
    <location>
        <begin position="1362"/>
        <end position="1478"/>
    </location>
</feature>
<feature type="compositionally biased region" description="Polar residues" evidence="6">
    <location>
        <begin position="84"/>
        <end position="111"/>
    </location>
</feature>
<sequence>MTSRGNQSVSPPAQIPQQRHVNAISSSTPPPQQFYTGPSPALSQGPYDFLPQAQNQTFNPYQAYGSALSDTRGQPGNSGRGVPPQQNLPQGGNFYQQPGPNIRPQQQTQQSHTYFISAQPQGNLRPPRPPHPSTSQMMFIPQNFTPRSNVITLPANVYQSARVPVFQPYVQGATYPTNIVYYQNGGPAWQGSGMAPTAASAIRPQVREKRVLSIMDPDTGRDITEELLNSRSHSTSTEEHHEEIPSANQNDKEICQTFTRLVADRLKSPDDSNTSGTSAESHGPVTGAPVSSSGTVSASQHYQQPPPQQQVQQQPPSIAPTTMMRPPPSVPHHIIPTRPGIIQQPPNSTTPSHDIPHQVLNVNLSMPPPQFTLRQATYSNAPQQQQHPVHQVPRHQQPPQQQQSTRPQMPPVIPPPHQQTHAQPHPQHQPPQPVHSVPSSPTIDSATQIHKGEPSAPDKHKPQMEATSQNIPIKPTGPPAPTQPSVNRPSSPVKEVSTVPQQTVEIVETKPAAVLTSVKTVANSEVNKVEDVKAEIPHGGSAQVKDGRKGKKGKKDFICKEIGGTDMDAFIDVDGANSGAGESNITKTNNALDVTTEAGSNGIAPQSSIGHSSTKNIETSVVSKDSESSNVNVPKVSQTPEVSGAHFDTGYSRDDSPIPQKSYQEQQRPAIASAQAQSEVVEVDEKPPLPQTTAVRKSSLDKSSIQEFKIPSTSIPATQETFKATKEPLSQPLVPPTITKPTHHIEIKMDKTVAAPQKEIKATVEAVPTTDTAVSITTTNITKHDNQQQIEQKGTSVRSNPRLSGQAERQISKPLENGIKDNLHSEPFSTATSNITSDSSETNLQVIGHDNQLPREPVSELEDLKVGQSHGTDNEESPTKLSSEKALNRVKRDKDKLQYDRAYLMELRQCASSQTKPEGLPNLEIILDRPVISAGRGSSTAPVDFTPAFFQPIGNQRHAPQIGKTNSRNRPRSDIQMPQRVIKSVSLQDSVKPLHQSEKPWKPSQKQVSSTGELSEKRRSLESEVLFIMNRLTPTNFERLAGEMKTLNIKSYEDLQELVKIFFDKVTMETKFVEAYANLCKVMSGLRVQPPPNTAIKDNQATFRVVMLTKCQQEFEADKTVVFEDPEEKKKKIESEMPEGPERTAQIENTLYQMKLKRLKFYGNIRFIGELFKLGMLTENIMHDCIYRLLKARDDDSLVSLCNLVATVGQVLDTDKAKTRMDQYYAQMAKIAEERKSRIKFTLKDAIDLRSNNWVPRKEQAGPKKIDEVHKDYQDEQATKQFLQSQPLPPRNDTPQPNSRRGSRQRQDDNKLTDEGWNTVGSKSLRIDASKMKLSKNVVDENIQLGPGGGMKQYSMWSKGSYGGSQLSQDNDRATPTNRFSALHGEEERLTYQRSPSRGDNSAANRGLRQGPTAGHGRGKILARSSQEGDRRDALASARSIVGGRSQNSSRDNSWNREDRRQIIGPRGSRESENPMTRSEILLRPSTDSLHVPTTVSPVPGVSAPTGLKVKQLSVDEMEKKAKTILEEYLSVMDLEEAKLCLHELSNQEHLHVFVTACINEVLERSLKARELTGSFFHEMIRQSNLAKDIYLKGLADVLQYAEDMVIDIPMIFTYLAQMIVPMLIGGSVAWSLLPTALKPLLGERSSGVLVAEILLLAKEKTSEDDVALMWQNNNLNWTTFLPAEEVDRFLKDKKLEFTVSQVTRVASRVPVYSPIDLQKVSEDIENIVLKNGTSIDVWSYIEARVPVDRQDKPFIRALVTALINASISTPAMKFSEEVIKSRKDVLRRCIKSNPELELQALYAVQAVMHKLEHPSGVVATIFDMLYDEDIVSEDTFKQWQKSTDPQEMEGKGTCSMQLTHFFTWLRENEEPETS</sequence>
<dbReference type="Pfam" id="PF02854">
    <property type="entry name" value="MIF4G"/>
    <property type="match status" value="1"/>
</dbReference>
<proteinExistence type="inferred from homology"/>
<dbReference type="PANTHER" id="PTHR23253">
    <property type="entry name" value="EUKARYOTIC TRANSLATION INITIATION FACTOR 4 GAMMA"/>
    <property type="match status" value="1"/>
</dbReference>
<feature type="region of interest" description="Disordered" evidence="6">
    <location>
        <begin position="951"/>
        <end position="976"/>
    </location>
</feature>
<protein>
    <recommendedName>
        <fullName evidence="10">MI domain-containing protein</fullName>
    </recommendedName>
</protein>
<feature type="domain" description="W2" evidence="7">
    <location>
        <begin position="1715"/>
        <end position="1875"/>
    </location>
</feature>
<dbReference type="SUPFAM" id="SSF48371">
    <property type="entry name" value="ARM repeat"/>
    <property type="match status" value="3"/>
</dbReference>
<dbReference type="SMART" id="SM00543">
    <property type="entry name" value="MIF4G"/>
    <property type="match status" value="1"/>
</dbReference>
<evidence type="ECO:0000256" key="2">
    <source>
        <dbReference type="ARBA" id="ARBA00022540"/>
    </source>
</evidence>
<dbReference type="FunFam" id="1.25.40.180:FF:000042">
    <property type="entry name" value="Eukaryotic translation initiation factor 4 gamma"/>
    <property type="match status" value="1"/>
</dbReference>
<comment type="similarity">
    <text evidence="1">Belongs to the eukaryotic initiation factor 4G family.</text>
</comment>
<feature type="compositionally biased region" description="Basic and acidic residues" evidence="6">
    <location>
        <begin position="1305"/>
        <end position="1314"/>
    </location>
</feature>
<feature type="compositionally biased region" description="Polar residues" evidence="6">
    <location>
        <begin position="1364"/>
        <end position="1380"/>
    </location>
</feature>
<keyword evidence="2" id="KW-0396">Initiation factor</keyword>
<feature type="region of interest" description="Disordered" evidence="6">
    <location>
        <begin position="230"/>
        <end position="252"/>
    </location>
</feature>
<dbReference type="InterPro" id="IPR016024">
    <property type="entry name" value="ARM-type_fold"/>
</dbReference>
<dbReference type="PANTHER" id="PTHR23253:SF78">
    <property type="entry name" value="EUKARYOTIC TRANSLATION INITIATION FACTOR 4G1, ISOFORM B-RELATED"/>
    <property type="match status" value="1"/>
</dbReference>
<dbReference type="PROSITE" id="PS51366">
    <property type="entry name" value="MI"/>
    <property type="match status" value="1"/>
</dbReference>
<feature type="compositionally biased region" description="Pro residues" evidence="6">
    <location>
        <begin position="408"/>
        <end position="417"/>
    </location>
</feature>
<dbReference type="PROSITE" id="PS51363">
    <property type="entry name" value="W2"/>
    <property type="match status" value="1"/>
</dbReference>
<evidence type="ECO:0000256" key="5">
    <source>
        <dbReference type="ARBA" id="ARBA00022917"/>
    </source>
</evidence>
<reference evidence="9" key="1">
    <citation type="submission" date="2014-12" db="EMBL/GenBank/DDBJ databases">
        <title>Insight into the proteome of Arion vulgaris.</title>
        <authorList>
            <person name="Aradska J."/>
            <person name="Bulat T."/>
            <person name="Smidak R."/>
            <person name="Sarate P."/>
            <person name="Gangsoo J."/>
            <person name="Sialana F."/>
            <person name="Bilban M."/>
            <person name="Lubec G."/>
        </authorList>
    </citation>
    <scope>NUCLEOTIDE SEQUENCE</scope>
    <source>
        <tissue evidence="9">Skin</tissue>
    </source>
</reference>
<feature type="region of interest" description="Disordered" evidence="6">
    <location>
        <begin position="65"/>
        <end position="111"/>
    </location>
</feature>